<comment type="cofactor">
    <cofactor evidence="1">
        <name>a divalent metal cation</name>
        <dbReference type="ChEBI" id="CHEBI:60240"/>
    </cofactor>
</comment>
<evidence type="ECO:0000313" key="4">
    <source>
        <dbReference type="EMBL" id="RPB03288.1"/>
    </source>
</evidence>
<feature type="non-terminal residue" evidence="4">
    <location>
        <position position="1"/>
    </location>
</feature>
<proteinExistence type="predicted"/>
<dbReference type="InterPro" id="IPR027806">
    <property type="entry name" value="HARBI1_dom"/>
</dbReference>
<accession>A0A3N4K196</accession>
<name>A0A3N4K196_9PEZI</name>
<organism evidence="4 5">
    <name type="scientific">Choiromyces venosus 120613-1</name>
    <dbReference type="NCBI Taxonomy" id="1336337"/>
    <lineage>
        <taxon>Eukaryota</taxon>
        <taxon>Fungi</taxon>
        <taxon>Dikarya</taxon>
        <taxon>Ascomycota</taxon>
        <taxon>Pezizomycotina</taxon>
        <taxon>Pezizomycetes</taxon>
        <taxon>Pezizales</taxon>
        <taxon>Tuberaceae</taxon>
        <taxon>Choiromyces</taxon>
    </lineage>
</organism>
<evidence type="ECO:0000256" key="2">
    <source>
        <dbReference type="ARBA" id="ARBA00022723"/>
    </source>
</evidence>
<protein>
    <recommendedName>
        <fullName evidence="3">DDE Tnp4 domain-containing protein</fullName>
    </recommendedName>
</protein>
<evidence type="ECO:0000313" key="5">
    <source>
        <dbReference type="Proteomes" id="UP000276215"/>
    </source>
</evidence>
<dbReference type="EMBL" id="ML120363">
    <property type="protein sequence ID" value="RPB03288.1"/>
    <property type="molecule type" value="Genomic_DNA"/>
</dbReference>
<dbReference type="STRING" id="1336337.A0A3N4K196"/>
<evidence type="ECO:0000259" key="3">
    <source>
        <dbReference type="Pfam" id="PF13359"/>
    </source>
</evidence>
<sequence>QQICYNGWKHKHCLKYYAIVTPDGLISHLFGPIDGQRNDSFLWCESNLLVTLQKYA</sequence>
<gene>
    <name evidence="4" type="ORF">L873DRAFT_1670643</name>
</gene>
<dbReference type="OrthoDB" id="5401177at2759"/>
<dbReference type="Pfam" id="PF13359">
    <property type="entry name" value="DDE_Tnp_4"/>
    <property type="match status" value="1"/>
</dbReference>
<reference evidence="4 5" key="1">
    <citation type="journal article" date="2018" name="Nat. Ecol. Evol.">
        <title>Pezizomycetes genomes reveal the molecular basis of ectomycorrhizal truffle lifestyle.</title>
        <authorList>
            <person name="Murat C."/>
            <person name="Payen T."/>
            <person name="Noel B."/>
            <person name="Kuo A."/>
            <person name="Morin E."/>
            <person name="Chen J."/>
            <person name="Kohler A."/>
            <person name="Krizsan K."/>
            <person name="Balestrini R."/>
            <person name="Da Silva C."/>
            <person name="Montanini B."/>
            <person name="Hainaut M."/>
            <person name="Levati E."/>
            <person name="Barry K.W."/>
            <person name="Belfiori B."/>
            <person name="Cichocki N."/>
            <person name="Clum A."/>
            <person name="Dockter R.B."/>
            <person name="Fauchery L."/>
            <person name="Guy J."/>
            <person name="Iotti M."/>
            <person name="Le Tacon F."/>
            <person name="Lindquist E.A."/>
            <person name="Lipzen A."/>
            <person name="Malagnac F."/>
            <person name="Mello A."/>
            <person name="Molinier V."/>
            <person name="Miyauchi S."/>
            <person name="Poulain J."/>
            <person name="Riccioni C."/>
            <person name="Rubini A."/>
            <person name="Sitrit Y."/>
            <person name="Splivallo R."/>
            <person name="Traeger S."/>
            <person name="Wang M."/>
            <person name="Zifcakova L."/>
            <person name="Wipf D."/>
            <person name="Zambonelli A."/>
            <person name="Paolocci F."/>
            <person name="Nowrousian M."/>
            <person name="Ottonello S."/>
            <person name="Baldrian P."/>
            <person name="Spatafora J.W."/>
            <person name="Henrissat B."/>
            <person name="Nagy L.G."/>
            <person name="Aury J.M."/>
            <person name="Wincker P."/>
            <person name="Grigoriev I.V."/>
            <person name="Bonfante P."/>
            <person name="Martin F.M."/>
        </authorList>
    </citation>
    <scope>NUCLEOTIDE SEQUENCE [LARGE SCALE GENOMIC DNA]</scope>
    <source>
        <strain evidence="4 5">120613-1</strain>
    </source>
</reference>
<dbReference type="AlphaFoldDB" id="A0A3N4K196"/>
<dbReference type="GO" id="GO:0046872">
    <property type="term" value="F:metal ion binding"/>
    <property type="evidence" value="ECO:0007669"/>
    <property type="project" value="UniProtKB-KW"/>
</dbReference>
<keyword evidence="2" id="KW-0479">Metal-binding</keyword>
<evidence type="ECO:0000256" key="1">
    <source>
        <dbReference type="ARBA" id="ARBA00001968"/>
    </source>
</evidence>
<feature type="domain" description="DDE Tnp4" evidence="3">
    <location>
        <begin position="4"/>
        <end position="53"/>
    </location>
</feature>
<dbReference type="Proteomes" id="UP000276215">
    <property type="component" value="Unassembled WGS sequence"/>
</dbReference>
<keyword evidence="5" id="KW-1185">Reference proteome</keyword>